<dbReference type="AlphaFoldDB" id="A0A6S7BEM5"/>
<dbReference type="EMBL" id="CADIKK010000021">
    <property type="protein sequence ID" value="CAB3796934.1"/>
    <property type="molecule type" value="Genomic_DNA"/>
</dbReference>
<evidence type="ECO:0000313" key="3">
    <source>
        <dbReference type="EMBL" id="CAB3796934.1"/>
    </source>
</evidence>
<sequence>MFDPTLNGVMTQIDAGKIVLPAMQRPFVWKDERITKLIDSLLRGFPIGTALLWKTATMQRYRRFQKDVQPDAGISIDFENDDSSERYLVLDGQQRLTSLFVAIAGTYDGKRLFVDVLTGERGEKDAGDAYWDCRFLSEKEAAELNEWPRQNASRAASQSQRAVFIKFQDLTRLAAHKAGIAATQAAQKLQLSEQETLRMVSSYLQCATILASKTALQIHLIDEDAAEPMPIEEILEVFVRVNSGGLVLQKSDLLMSLLDLKWNDIQPELYRAVKDINVSRPFNITRDDVLKSLLIAKGSETRFDRLVADRVKVESLASELPGLLPAVQQAWKSLTLLLMDDCKITSERFFRGGHNSLLPFVQYFALNPNPNPAEKRRLVVAVYVALMTGIFTGAEARMGTFARKQCVTGKPFPLDKLAQLVKHHYGIGSLEALLSRHLDLTLNIAHGGITLDNNPENLQRDHIFPRATLTKQGMPSEQTNHYANFHFLRGKDNLNKSDTPPSEWFRKPGEQPPYSEDDLKERLLSWELLEPESFPIMLRERTKEIHDRALRLFGVDANGFERLFGPEAA</sequence>
<proteinExistence type="predicted"/>
<evidence type="ECO:0000259" key="2">
    <source>
        <dbReference type="Pfam" id="PF03235"/>
    </source>
</evidence>
<feature type="region of interest" description="Disordered" evidence="1">
    <location>
        <begin position="491"/>
        <end position="516"/>
    </location>
</feature>
<evidence type="ECO:0000313" key="4">
    <source>
        <dbReference type="Proteomes" id="UP000494365"/>
    </source>
</evidence>
<dbReference type="RefSeq" id="WP_175151584.1">
    <property type="nucleotide sequence ID" value="NZ_CADIKK010000021.1"/>
</dbReference>
<protein>
    <recommendedName>
        <fullName evidence="2">GmrSD restriction endonucleases N-terminal domain-containing protein</fullName>
    </recommendedName>
</protein>
<gene>
    <name evidence="3" type="ORF">LMG28614_04475</name>
</gene>
<accession>A0A6S7BEM5</accession>
<keyword evidence="4" id="KW-1185">Reference proteome</keyword>
<evidence type="ECO:0000256" key="1">
    <source>
        <dbReference type="SAM" id="MobiDB-lite"/>
    </source>
</evidence>
<dbReference type="InterPro" id="IPR004919">
    <property type="entry name" value="GmrSD_N"/>
</dbReference>
<dbReference type="Pfam" id="PF03235">
    <property type="entry name" value="GmrSD_N"/>
    <property type="match status" value="1"/>
</dbReference>
<dbReference type="PANTHER" id="PTHR37292:SF2">
    <property type="entry name" value="DUF262 DOMAIN-CONTAINING PROTEIN"/>
    <property type="match status" value="1"/>
</dbReference>
<organism evidence="3 4">
    <name type="scientific">Paraburkholderia ultramafica</name>
    <dbReference type="NCBI Taxonomy" id="1544867"/>
    <lineage>
        <taxon>Bacteria</taxon>
        <taxon>Pseudomonadati</taxon>
        <taxon>Pseudomonadota</taxon>
        <taxon>Betaproteobacteria</taxon>
        <taxon>Burkholderiales</taxon>
        <taxon>Burkholderiaceae</taxon>
        <taxon>Paraburkholderia</taxon>
    </lineage>
</organism>
<dbReference type="Proteomes" id="UP000494365">
    <property type="component" value="Unassembled WGS sequence"/>
</dbReference>
<feature type="domain" description="GmrSD restriction endonucleases N-terminal" evidence="2">
    <location>
        <begin position="11"/>
        <end position="258"/>
    </location>
</feature>
<reference evidence="3 4" key="1">
    <citation type="submission" date="2020-04" db="EMBL/GenBank/DDBJ databases">
        <authorList>
            <person name="De Canck E."/>
        </authorList>
    </citation>
    <scope>NUCLEOTIDE SEQUENCE [LARGE SCALE GENOMIC DNA]</scope>
    <source>
        <strain evidence="3 4">LMG 28614</strain>
    </source>
</reference>
<dbReference type="PANTHER" id="PTHR37292">
    <property type="entry name" value="VNG6097C"/>
    <property type="match status" value="1"/>
</dbReference>
<name>A0A6S7BEM5_9BURK</name>